<name>A0A2B4S212_STYPI</name>
<feature type="coiled-coil region" evidence="2">
    <location>
        <begin position="2960"/>
        <end position="3012"/>
    </location>
</feature>
<dbReference type="PANTHER" id="PTHR10039">
    <property type="entry name" value="AMELOGENIN"/>
    <property type="match status" value="1"/>
</dbReference>
<dbReference type="InterPro" id="IPR007111">
    <property type="entry name" value="NACHT_NTPase"/>
</dbReference>
<feature type="coiled-coil region" evidence="2">
    <location>
        <begin position="253"/>
        <end position="280"/>
    </location>
</feature>
<proteinExistence type="predicted"/>
<evidence type="ECO:0000313" key="4">
    <source>
        <dbReference type="EMBL" id="PFX22830.1"/>
    </source>
</evidence>
<evidence type="ECO:0000256" key="2">
    <source>
        <dbReference type="SAM" id="Coils"/>
    </source>
</evidence>
<dbReference type="SUPFAM" id="SSF50998">
    <property type="entry name" value="Quinoprotein alcohol dehydrogenase-like"/>
    <property type="match status" value="1"/>
</dbReference>
<keyword evidence="1" id="KW-0677">Repeat</keyword>
<dbReference type="Pfam" id="PF24883">
    <property type="entry name" value="NPHP3_N"/>
    <property type="match status" value="3"/>
</dbReference>
<comment type="caution">
    <text evidence="4">The sequence shown here is derived from an EMBL/GenBank/DDBJ whole genome shotgun (WGS) entry which is preliminary data.</text>
</comment>
<dbReference type="InterPro" id="IPR001680">
    <property type="entry name" value="WD40_rpt"/>
</dbReference>
<dbReference type="SUPFAM" id="SSF52540">
    <property type="entry name" value="P-loop containing nucleoside triphosphate hydrolases"/>
    <property type="match status" value="1"/>
</dbReference>
<protein>
    <submittedName>
        <fullName evidence="4">E3 ubiquitin-protein ligase DZIP3</fullName>
    </submittedName>
</protein>
<dbReference type="InterPro" id="IPR011047">
    <property type="entry name" value="Quinoprotein_ADH-like_sf"/>
</dbReference>
<dbReference type="InterPro" id="IPR027417">
    <property type="entry name" value="P-loop_NTPase"/>
</dbReference>
<dbReference type="SUPFAM" id="SSF82171">
    <property type="entry name" value="DPP6 N-terminal domain-like"/>
    <property type="match status" value="1"/>
</dbReference>
<dbReference type="PANTHER" id="PTHR10039:SF17">
    <property type="entry name" value="FUNGAL STAND N-TERMINAL GOODBYE DOMAIN-CONTAINING PROTEIN-RELATED"/>
    <property type="match status" value="1"/>
</dbReference>
<dbReference type="InterPro" id="IPR056884">
    <property type="entry name" value="NPHP3-like_N"/>
</dbReference>
<dbReference type="Gene3D" id="2.130.10.10">
    <property type="entry name" value="YVTN repeat-like/Quinoprotein amine dehydrogenase"/>
    <property type="match status" value="1"/>
</dbReference>
<dbReference type="EMBL" id="LSMT01000227">
    <property type="protein sequence ID" value="PFX22830.1"/>
    <property type="molecule type" value="Genomic_DNA"/>
</dbReference>
<dbReference type="Pfam" id="PF18738">
    <property type="entry name" value="HEPN_DZIP3"/>
    <property type="match status" value="3"/>
</dbReference>
<gene>
    <name evidence="4" type="primary">DZIP3</name>
    <name evidence="4" type="ORF">AWC38_SpisGene12622</name>
</gene>
<keyword evidence="5" id="KW-1185">Reference proteome</keyword>
<dbReference type="PROSITE" id="PS50837">
    <property type="entry name" value="NACHT"/>
    <property type="match status" value="1"/>
</dbReference>
<dbReference type="InterPro" id="IPR041249">
    <property type="entry name" value="HEPN_DZIP3"/>
</dbReference>
<organism evidence="4 5">
    <name type="scientific">Stylophora pistillata</name>
    <name type="common">Smooth cauliflower coral</name>
    <dbReference type="NCBI Taxonomy" id="50429"/>
    <lineage>
        <taxon>Eukaryota</taxon>
        <taxon>Metazoa</taxon>
        <taxon>Cnidaria</taxon>
        <taxon>Anthozoa</taxon>
        <taxon>Hexacorallia</taxon>
        <taxon>Scleractinia</taxon>
        <taxon>Astrocoeniina</taxon>
        <taxon>Pocilloporidae</taxon>
        <taxon>Stylophora</taxon>
    </lineage>
</organism>
<evidence type="ECO:0000313" key="5">
    <source>
        <dbReference type="Proteomes" id="UP000225706"/>
    </source>
</evidence>
<sequence>MATSSPSPLASSVEKTNGAKLSRLLIDGGTTVLRNVFDRYHAPTSLASNLNSHFKTLCTLLRRNILKRPQWEKLFPPSGAAPDSRLFDITLLFLLLTEICGLAPPSSGWHSKPPSSDNSFEANLVRIKFYRNELYGHVKSTSVDESTFNNLWQEISSVLVALGLNNAEIDRLKDEQCGEQEYIDALLHWADSEEDVKSQLGDIRRNQIETQGILSKVVQTQHDCGKVLEENKSKLHELEESQAKTCEVVQERHETLKTDFQEFKRQLEQLEKKQQRERSDEILKNLMKAEFKGEIEHHAEKFQEGTREWIFRQVEEWLDERNCPNRVMVLSGNAGMGKSVISAVLCKRMQEMGRLSGSHFCQHNNVRYRKPQLMLQSLAFHLTHTLPEYKEALVNQLSRNLGLELNTMGVEELFSLLFREPLSNVSDPESSILIVIDGLDESEYQGRNELLNMVAKQFCKLPRWIRFFVTTRPEINISDSLKHLEPIQIDENQEENSRDIKHFFQMSLGFQIEEERKVAFLKKLVDKSEGVFLYAYFLVNFMNENASVLTLDQLESILPLGIASVYLSNFKRLENDLCKELKIEEEEVLRFVSALSASREPLPIEFASRILVPGDISLVVRRRVVKAIACVSSLLPVRDGRLHFFHKSIKDWLTSTPGYGEHDFTVDERVGHAILFRLCSTELECLKQKGLFNLKFSKMEEYALQHCIQHTIDSKELSEMSASCKLEEFINSYVIDLGIIYAKFCVNTVTPTTDLLAVRKHFQRTVLDERSCFLLDALWKVLKKHLYILKDHPHLLFQCIVNGGCPKELTSRAEQILESEKTIPYMKLLFEEDEEERSDADQTRFQCSDKVVCFDVSPEKDYMVCECRDGEIYLWSLETGNLLWIRRALRLKDFYFGRPFDCGYRQVGRCLSFFNSVVFHPNGSWILPGTLANVYDLRGDKIDLFPNTKCTFSHCVFSEDKTIMVTDCPEEPKQIAVWSMQNGDEVNRIEWTEPIASFTISPDGRLIAISSYDGPCSTGSIYIIDAENRRRLDLIKPFNDFDVCGLMHFTSDSTTLACGLISLNSAILEISWEFMFTRRPRFYLLTLTGLVDQSTSSESNEIACKSGTFVLWPTESHLTREDDYLEQKLTSCWVRGLPKVFPFLLTGTYIRLTDNIVLIGSPSYNYLATVNTNVLDNAAIPCSYDGELSEFDLSNRDGRVMKVEMSVAGDAIYSIILPYWKPHLTQVTVFRMTSLKILAKKIFPRMVSLIPMKDGIIISLEERKPELWNFELSEFIRFLPTLTGNEELVPISQEVVACRRKQNIVALNYSCRSSIDILELDDRSASSIPFPFSLFESRTDIFYSENKDYHCEVGLEPMVLRFLNVSNGELASSFTILGPGDAYIDAVSFNSQGQILVCTFETIPAEHTFWEDELITATFWNYDTIVWRKSTVCRDQLPRPQFVFSPRDDVVASWNFLEGGFGLHILDADFGEITKTFLKDRCDIADSKFVNEESLLVCFVHDTFLRLFNVRTGNLVSVLDLGERPVCIGACVESSLVAIGLENRMKFLHFRLPKREVATKKKKVDRLKGENCGEEEYLDLLLKWCESEEEIKSQLNDIHHSQTGVQQSTEDMRQTQLKGHPILQDCNIKLDEIYNFRNDVSLAPWSIVDVFDDVEDKIYALDSLFTEILDRHAPVKTFKARCKPNPCVTDNIRGLMKTRDDWRKKAKKTNDPLCWTAYRYFRQEVKREIRIAEQEFVAEQIQRNPNNTNNIWKAIRQCIPSKSTSQRTYSKSEKAVADEFNQFFVSVGQSTVDKITSLANECNLTLNQNYFVPRQYALSDQFTLSTIDYKQIERIIAAMPSNKAPGIDKIPIRVIKDCLNPIVHPITSIVNASFQNCVFPSKWKTAVVTPIPKEGDQEQANNNRPISLIPVLSKHIEYGEKNATEEARNQKENEILTKIGKVYQDKEVEQHTESGTAGMGKSVISAAVRKKMQEAGRSSCSHICQHDKARYRNPKVMLQSLASQLSESLPEYKKAIVNLLSRKLGVELNNAEVKDLFELFFKVTLRSLKAPDKNILIVIDGLDESEYSERNEPNSADFLLMVGQRFGSVRFGWWDNVLRNVFYHYHSPTNLTTNLNSHYKTLCSLLRKRTLKKPQWEKLFPLSGAAPDSRLFDITLLFLLLSEMYGLNLSSSGWHSKPHSSHNSYEANLARIKFYHNVLYGHVSSTSVNKPTFNNLWHEISSVLVALGLDKVEINRLTDEHCGGEDYINALLDWADSEEDTKSLFRVISPAQTETQETVSEMLQEQHETAIALKENMSKLCELVTSQDTHPDDTREVHEALQEVKQRIEQKPQLMLQSSAFHLTHTLPDYKETLVEQLSRNLGEELNSMDVDELFALLFKESMSAVKDPGRNILMVVDGLNESEYRGRNKLLDVISMHFFKLPKWIRFLVTARPEINIAESLRHFRPIQIEETQEENLKGISLFFELRLGSKLASQNKHFLLNGLVERAQAVFRFAYFLIAAFEENISVIIIEEIENKLPLGISSVYLDHFKRLERELCEELKIEEEQVFRFLCALPASRKPLPVAFVSKILEPSKILAPATLRKAKKAISGISTLLPIHQNRLHFVHKSVKDWLTKTSFYCPYEFISDEKDGHEILFNLCKAELDSIKGRGFLNSQFSDTEQNALQHGIQHTIELNGGYGLHILDASCGNTVLTLLEDHDDIVNCKFKSNDESLLCSTSDNFLRLFNISNGDLLCLLDIEERPFNLGACRRNNLVVVGLLGAGMKVIHVEFPREKDSENEEAYQNVQIYHPPQIKILKKPQWDKLFPPSGAAPDSRSFEITLLFLLFTKICGLAPPPSGWHSKPHSSDNSFEANLVRIKFYRNELYGHITSISVDESTFNNLWQGISSVLIALGLDKAEIDRLKNKHCGEQEYIDGLLDWADSEEEIKSHLGDIRRNQIETHEILSKVVQIQHDCGKVLDENKSKLEELEERQAKTYEVDQERHETLKTEFHEVKRQIEQLEKRQEEERSDKIFKDLTKAEFKGEIKHRA</sequence>
<reference evidence="5" key="1">
    <citation type="journal article" date="2017" name="bioRxiv">
        <title>Comparative analysis of the genomes of Stylophora pistillata and Acropora digitifera provides evidence for extensive differences between species of corals.</title>
        <authorList>
            <person name="Voolstra C.R."/>
            <person name="Li Y."/>
            <person name="Liew Y.J."/>
            <person name="Baumgarten S."/>
            <person name="Zoccola D."/>
            <person name="Flot J.-F."/>
            <person name="Tambutte S."/>
            <person name="Allemand D."/>
            <person name="Aranda M."/>
        </authorList>
    </citation>
    <scope>NUCLEOTIDE SEQUENCE [LARGE SCALE GENOMIC DNA]</scope>
</reference>
<feature type="domain" description="NACHT" evidence="3">
    <location>
        <begin position="326"/>
        <end position="473"/>
    </location>
</feature>
<dbReference type="Proteomes" id="UP000225706">
    <property type="component" value="Unassembled WGS sequence"/>
</dbReference>
<keyword evidence="2" id="KW-0175">Coiled coil</keyword>
<accession>A0A2B4S212</accession>
<dbReference type="SMART" id="SM00320">
    <property type="entry name" value="WD40"/>
    <property type="match status" value="3"/>
</dbReference>
<evidence type="ECO:0000259" key="3">
    <source>
        <dbReference type="PROSITE" id="PS50837"/>
    </source>
</evidence>
<dbReference type="InterPro" id="IPR015943">
    <property type="entry name" value="WD40/YVTN_repeat-like_dom_sf"/>
</dbReference>
<evidence type="ECO:0000256" key="1">
    <source>
        <dbReference type="ARBA" id="ARBA00022737"/>
    </source>
</evidence>
<dbReference type="Gene3D" id="3.40.50.300">
    <property type="entry name" value="P-loop containing nucleotide triphosphate hydrolases"/>
    <property type="match status" value="2"/>
</dbReference>
<dbReference type="OrthoDB" id="5958466at2759"/>